<gene>
    <name evidence="1" type="ORF">Pmani_029127</name>
</gene>
<dbReference type="Proteomes" id="UP001292094">
    <property type="component" value="Unassembled WGS sequence"/>
</dbReference>
<evidence type="ECO:0000313" key="1">
    <source>
        <dbReference type="EMBL" id="KAK4298525.1"/>
    </source>
</evidence>
<reference evidence="1" key="1">
    <citation type="submission" date="2023-11" db="EMBL/GenBank/DDBJ databases">
        <title>Genome assemblies of two species of porcelain crab, Petrolisthes cinctipes and Petrolisthes manimaculis (Anomura: Porcellanidae).</title>
        <authorList>
            <person name="Angst P."/>
        </authorList>
    </citation>
    <scope>NUCLEOTIDE SEQUENCE</scope>
    <source>
        <strain evidence="1">PB745_02</strain>
        <tissue evidence="1">Gill</tissue>
    </source>
</reference>
<organism evidence="1 2">
    <name type="scientific">Petrolisthes manimaculis</name>
    <dbReference type="NCBI Taxonomy" id="1843537"/>
    <lineage>
        <taxon>Eukaryota</taxon>
        <taxon>Metazoa</taxon>
        <taxon>Ecdysozoa</taxon>
        <taxon>Arthropoda</taxon>
        <taxon>Crustacea</taxon>
        <taxon>Multicrustacea</taxon>
        <taxon>Malacostraca</taxon>
        <taxon>Eumalacostraca</taxon>
        <taxon>Eucarida</taxon>
        <taxon>Decapoda</taxon>
        <taxon>Pleocyemata</taxon>
        <taxon>Anomura</taxon>
        <taxon>Galatheoidea</taxon>
        <taxon>Porcellanidae</taxon>
        <taxon>Petrolisthes</taxon>
    </lineage>
</organism>
<proteinExistence type="predicted"/>
<dbReference type="EMBL" id="JAWZYT010003415">
    <property type="protein sequence ID" value="KAK4298525.1"/>
    <property type="molecule type" value="Genomic_DNA"/>
</dbReference>
<protein>
    <submittedName>
        <fullName evidence="1">Uncharacterized protein</fullName>
    </submittedName>
</protein>
<keyword evidence="2" id="KW-1185">Reference proteome</keyword>
<name>A0AAE1P0U0_9EUCA</name>
<comment type="caution">
    <text evidence="1">The sequence shown here is derived from an EMBL/GenBank/DDBJ whole genome shotgun (WGS) entry which is preliminary data.</text>
</comment>
<evidence type="ECO:0000313" key="2">
    <source>
        <dbReference type="Proteomes" id="UP001292094"/>
    </source>
</evidence>
<accession>A0AAE1P0U0</accession>
<sequence length="92" mass="10219">MKRVRYLGANKYCRHSKSRCITTLSTQPNPTIPHHLIPLSLDITTLSTQPNPTIPPHHIPLSLDITTLSTQPNPTIPHHHIPLSLDNIVALA</sequence>
<dbReference type="AlphaFoldDB" id="A0AAE1P0U0"/>